<proteinExistence type="inferred from homology"/>
<comment type="similarity">
    <text evidence="1">Belongs to the 'GDXG' lipolytic enzyme family.</text>
</comment>
<name>A0AAF0W3V3_DAUCS</name>
<dbReference type="PANTHER" id="PTHR23024">
    <property type="entry name" value="ARYLACETAMIDE DEACETYLASE"/>
    <property type="match status" value="1"/>
</dbReference>
<dbReference type="InterPro" id="IPR029058">
    <property type="entry name" value="AB_hydrolase_fold"/>
</dbReference>
<reference evidence="4" key="1">
    <citation type="journal article" date="2016" name="Nat. Genet.">
        <title>A high-quality carrot genome assembly provides new insights into carotenoid accumulation and asterid genome evolution.</title>
        <authorList>
            <person name="Iorizzo M."/>
            <person name="Ellison S."/>
            <person name="Senalik D."/>
            <person name="Zeng P."/>
            <person name="Satapoomin P."/>
            <person name="Huang J."/>
            <person name="Bowman M."/>
            <person name="Iovene M."/>
            <person name="Sanseverino W."/>
            <person name="Cavagnaro P."/>
            <person name="Yildiz M."/>
            <person name="Macko-Podgorni A."/>
            <person name="Moranska E."/>
            <person name="Grzebelus E."/>
            <person name="Grzebelus D."/>
            <person name="Ashrafi H."/>
            <person name="Zheng Z."/>
            <person name="Cheng S."/>
            <person name="Spooner D."/>
            <person name="Van Deynze A."/>
            <person name="Simon P."/>
        </authorList>
    </citation>
    <scope>NUCLEOTIDE SEQUENCE</scope>
    <source>
        <tissue evidence="4">Leaf</tissue>
    </source>
</reference>
<feature type="active site" evidence="2">
    <location>
        <position position="164"/>
    </location>
</feature>
<sequence length="302" mass="32994">MASDEELVHNFPPYFQVLKNGAVKRFFNDSFFPTTGDEPNSDGVLTRDVVVSTEPKVGARLFLPKITDPTRKLPLLVYIHGGGFSIGSAFFKLFTDYVSSLVALSGVVAVSVEYRLAPENPIPACYEDTWEVLKWVGGHGSGQGSDPWLNKYADFGRVFLAGDSAGANIAHNMAVRVGSEDPGVKISGMVLVHPFFGNDEVSPMWKVICPDTSGPDDPRYNPAANSGLMGKIGCGKVLVCIAGNDELKSRGLSYYKALKKSEWSGETEIFETEGEEHVFHVFNPACEKAAVLREKIARYFNN</sequence>
<dbReference type="KEGG" id="dcr:108213187"/>
<dbReference type="InterPro" id="IPR033140">
    <property type="entry name" value="Lipase_GDXG_put_SER_AS"/>
</dbReference>
<dbReference type="PROSITE" id="PS01174">
    <property type="entry name" value="LIPASE_GDXG_SER"/>
    <property type="match status" value="1"/>
</dbReference>
<gene>
    <name evidence="4" type="ORF">DCAR_0101898</name>
</gene>
<evidence type="ECO:0000313" key="4">
    <source>
        <dbReference type="EMBL" id="WOG82730.1"/>
    </source>
</evidence>
<reference evidence="4" key="2">
    <citation type="submission" date="2022-03" db="EMBL/GenBank/DDBJ databases">
        <title>Draft title - Genomic analysis of global carrot germplasm unveils the trajectory of domestication and the origin of high carotenoid orange carrot.</title>
        <authorList>
            <person name="Iorizzo M."/>
            <person name="Ellison S."/>
            <person name="Senalik D."/>
            <person name="Macko-Podgorni A."/>
            <person name="Grzebelus D."/>
            <person name="Bostan H."/>
            <person name="Rolling W."/>
            <person name="Curaba J."/>
            <person name="Simon P."/>
        </authorList>
    </citation>
    <scope>NUCLEOTIDE SEQUENCE</scope>
    <source>
        <tissue evidence="4">Leaf</tissue>
    </source>
</reference>
<evidence type="ECO:0000259" key="3">
    <source>
        <dbReference type="Pfam" id="PF07859"/>
    </source>
</evidence>
<evidence type="ECO:0000256" key="2">
    <source>
        <dbReference type="PROSITE-ProRule" id="PRU10038"/>
    </source>
</evidence>
<evidence type="ECO:0000313" key="5">
    <source>
        <dbReference type="Proteomes" id="UP000077755"/>
    </source>
</evidence>
<organism evidence="4 5">
    <name type="scientific">Daucus carota subsp. sativus</name>
    <name type="common">Carrot</name>
    <dbReference type="NCBI Taxonomy" id="79200"/>
    <lineage>
        <taxon>Eukaryota</taxon>
        <taxon>Viridiplantae</taxon>
        <taxon>Streptophyta</taxon>
        <taxon>Embryophyta</taxon>
        <taxon>Tracheophyta</taxon>
        <taxon>Spermatophyta</taxon>
        <taxon>Magnoliopsida</taxon>
        <taxon>eudicotyledons</taxon>
        <taxon>Gunneridae</taxon>
        <taxon>Pentapetalae</taxon>
        <taxon>asterids</taxon>
        <taxon>campanulids</taxon>
        <taxon>Apiales</taxon>
        <taxon>Apiaceae</taxon>
        <taxon>Apioideae</taxon>
        <taxon>Scandiceae</taxon>
        <taxon>Daucinae</taxon>
        <taxon>Daucus</taxon>
        <taxon>Daucus sect. Daucus</taxon>
    </lineage>
</organism>
<keyword evidence="5" id="KW-1185">Reference proteome</keyword>
<dbReference type="EMBL" id="CP093343">
    <property type="protein sequence ID" value="WOG82730.1"/>
    <property type="molecule type" value="Genomic_DNA"/>
</dbReference>
<dbReference type="PANTHER" id="PTHR23024:SF479">
    <property type="entry name" value="CARBOXYLESTERASE 2-RELATED"/>
    <property type="match status" value="1"/>
</dbReference>
<feature type="domain" description="Alpha/beta hydrolase fold-3" evidence="3">
    <location>
        <begin position="76"/>
        <end position="280"/>
    </location>
</feature>
<protein>
    <recommendedName>
        <fullName evidence="3">Alpha/beta hydrolase fold-3 domain-containing protein</fullName>
    </recommendedName>
</protein>
<dbReference type="Pfam" id="PF07859">
    <property type="entry name" value="Abhydrolase_3"/>
    <property type="match status" value="1"/>
</dbReference>
<dbReference type="Gene3D" id="3.40.50.1820">
    <property type="entry name" value="alpha/beta hydrolase"/>
    <property type="match status" value="1"/>
</dbReference>
<dbReference type="SUPFAM" id="SSF53474">
    <property type="entry name" value="alpha/beta-Hydrolases"/>
    <property type="match status" value="1"/>
</dbReference>
<dbReference type="AlphaFoldDB" id="A0AAF0W3V3"/>
<dbReference type="Proteomes" id="UP000077755">
    <property type="component" value="Chromosome 1"/>
</dbReference>
<accession>A0AAF0W3V3</accession>
<evidence type="ECO:0000256" key="1">
    <source>
        <dbReference type="ARBA" id="ARBA00010515"/>
    </source>
</evidence>
<dbReference type="InterPro" id="IPR050466">
    <property type="entry name" value="Carboxylest/Gibb_receptor"/>
</dbReference>
<dbReference type="GO" id="GO:0016787">
    <property type="term" value="F:hydrolase activity"/>
    <property type="evidence" value="ECO:0007669"/>
    <property type="project" value="InterPro"/>
</dbReference>
<dbReference type="InterPro" id="IPR013094">
    <property type="entry name" value="AB_hydrolase_3"/>
</dbReference>